<evidence type="ECO:0000313" key="4">
    <source>
        <dbReference type="Proteomes" id="UP000770717"/>
    </source>
</evidence>
<dbReference type="GO" id="GO:0006355">
    <property type="term" value="P:regulation of DNA-templated transcription"/>
    <property type="evidence" value="ECO:0007669"/>
    <property type="project" value="InterPro"/>
</dbReference>
<dbReference type="EMBL" id="WNTK01000104">
    <property type="protein sequence ID" value="KAG9471767.1"/>
    <property type="molecule type" value="Genomic_DNA"/>
</dbReference>
<proteinExistence type="predicted"/>
<sequence length="288" mass="32558">MVLSINDPPRMEKDRDHMAARILDLTLEIIYWITGEDYTVVKKWSGECVTPCVSGGRSRTQSPITEPSPHSLIHEQKILELTQRITELLTREVPIRCQDVTVYFSMEEWEYLEGHKDLYKEVMMEDQQPLTSPDGSSQRNPPERCPSPLYSQDCPEEKEHVPPDHQEISGRMTSGLDEPISVSVNGDEWSRGQYGHLVSTYDVEDNTTQPNSITPNTPLVLHSKDLSTDGASDRKPSSNQSLSGKQKTGCRKGVQLQDFIFPPHPTSFPTFMIPAPFYLSTSSHPVFL</sequence>
<feature type="compositionally biased region" description="Polar residues" evidence="1">
    <location>
        <begin position="128"/>
        <end position="140"/>
    </location>
</feature>
<reference evidence="3" key="1">
    <citation type="thesis" date="2020" institute="ProQuest LLC" country="789 East Eisenhower Parkway, Ann Arbor, MI, USA">
        <title>Comparative Genomics and Chromosome Evolution.</title>
        <authorList>
            <person name="Mudd A.B."/>
        </authorList>
    </citation>
    <scope>NUCLEOTIDE SEQUENCE</scope>
    <source>
        <strain evidence="3">HN-11 Male</strain>
        <tissue evidence="3">Kidney and liver</tissue>
    </source>
</reference>
<name>A0A8J6ELR2_ELECQ</name>
<dbReference type="AlphaFoldDB" id="A0A8J6ELR2"/>
<evidence type="ECO:0000313" key="3">
    <source>
        <dbReference type="EMBL" id="KAG9471767.1"/>
    </source>
</evidence>
<organism evidence="3 4">
    <name type="scientific">Eleutherodactylus coqui</name>
    <name type="common">Puerto Rican coqui</name>
    <dbReference type="NCBI Taxonomy" id="57060"/>
    <lineage>
        <taxon>Eukaryota</taxon>
        <taxon>Metazoa</taxon>
        <taxon>Chordata</taxon>
        <taxon>Craniata</taxon>
        <taxon>Vertebrata</taxon>
        <taxon>Euteleostomi</taxon>
        <taxon>Amphibia</taxon>
        <taxon>Batrachia</taxon>
        <taxon>Anura</taxon>
        <taxon>Neobatrachia</taxon>
        <taxon>Hyloidea</taxon>
        <taxon>Eleutherodactylidae</taxon>
        <taxon>Eleutherodactylinae</taxon>
        <taxon>Eleutherodactylus</taxon>
        <taxon>Eleutherodactylus</taxon>
    </lineage>
</organism>
<feature type="region of interest" description="Disordered" evidence="1">
    <location>
        <begin position="205"/>
        <end position="249"/>
    </location>
</feature>
<feature type="domain" description="KRAB" evidence="2">
    <location>
        <begin position="97"/>
        <end position="132"/>
    </location>
</feature>
<dbReference type="Pfam" id="PF01352">
    <property type="entry name" value="KRAB"/>
    <property type="match status" value="1"/>
</dbReference>
<feature type="compositionally biased region" description="Polar residues" evidence="1">
    <location>
        <begin position="206"/>
        <end position="217"/>
    </location>
</feature>
<dbReference type="InterPro" id="IPR036051">
    <property type="entry name" value="KRAB_dom_sf"/>
</dbReference>
<feature type="region of interest" description="Disordered" evidence="1">
    <location>
        <begin position="127"/>
        <end position="179"/>
    </location>
</feature>
<comment type="caution">
    <text evidence="3">The sequence shown here is derived from an EMBL/GenBank/DDBJ whole genome shotgun (WGS) entry which is preliminary data.</text>
</comment>
<dbReference type="SUPFAM" id="SSF109640">
    <property type="entry name" value="KRAB domain (Kruppel-associated box)"/>
    <property type="match status" value="1"/>
</dbReference>
<protein>
    <recommendedName>
        <fullName evidence="2">KRAB domain-containing protein</fullName>
    </recommendedName>
</protein>
<dbReference type="Proteomes" id="UP000770717">
    <property type="component" value="Unassembled WGS sequence"/>
</dbReference>
<dbReference type="InterPro" id="IPR001909">
    <property type="entry name" value="KRAB"/>
</dbReference>
<feature type="compositionally biased region" description="Polar residues" evidence="1">
    <location>
        <begin position="237"/>
        <end position="246"/>
    </location>
</feature>
<feature type="compositionally biased region" description="Basic and acidic residues" evidence="1">
    <location>
        <begin position="155"/>
        <end position="168"/>
    </location>
</feature>
<evidence type="ECO:0000259" key="2">
    <source>
        <dbReference type="Pfam" id="PF01352"/>
    </source>
</evidence>
<accession>A0A8J6ELR2</accession>
<evidence type="ECO:0000256" key="1">
    <source>
        <dbReference type="SAM" id="MobiDB-lite"/>
    </source>
</evidence>
<dbReference type="CDD" id="cd07765">
    <property type="entry name" value="KRAB_A-box"/>
    <property type="match status" value="1"/>
</dbReference>
<feature type="compositionally biased region" description="Basic and acidic residues" evidence="1">
    <location>
        <begin position="222"/>
        <end position="236"/>
    </location>
</feature>
<dbReference type="Gene3D" id="6.10.140.140">
    <property type="match status" value="1"/>
</dbReference>
<gene>
    <name evidence="3" type="ORF">GDO78_022951</name>
</gene>
<keyword evidence="4" id="KW-1185">Reference proteome</keyword>